<proteinExistence type="predicted"/>
<keyword evidence="2" id="KW-1185">Reference proteome</keyword>
<evidence type="ECO:0000313" key="2">
    <source>
        <dbReference type="Proteomes" id="UP000054843"/>
    </source>
</evidence>
<dbReference type="EMBL" id="JYDO01000169">
    <property type="protein sequence ID" value="KRZ68289.1"/>
    <property type="molecule type" value="Genomic_DNA"/>
</dbReference>
<accession>A0A0V1M908</accession>
<sequence length="113" mass="13250">MILFNLYHLFTKRESEHKLNLLSVKSCQENLKLEDIPPQMTRHIVQRVVSILKQNYPACRFNTVQLSCWSKNFDDVDDWFFKLVGLVVDSLCCISYSWTSGRTEEEITFSVLA</sequence>
<protein>
    <submittedName>
        <fullName evidence="1">Uncharacterized protein</fullName>
    </submittedName>
</protein>
<reference evidence="1 2" key="1">
    <citation type="submission" date="2015-01" db="EMBL/GenBank/DDBJ databases">
        <title>Evolution of Trichinella species and genotypes.</title>
        <authorList>
            <person name="Korhonen P.K."/>
            <person name="Edoardo P."/>
            <person name="Giuseppe L.R."/>
            <person name="Gasser R.B."/>
        </authorList>
    </citation>
    <scope>NUCLEOTIDE SEQUENCE [LARGE SCALE GENOMIC DNA]</scope>
    <source>
        <strain evidence="1">ISS1980</strain>
    </source>
</reference>
<evidence type="ECO:0000313" key="1">
    <source>
        <dbReference type="EMBL" id="KRZ68289.1"/>
    </source>
</evidence>
<organism evidence="1 2">
    <name type="scientific">Trichinella papuae</name>
    <dbReference type="NCBI Taxonomy" id="268474"/>
    <lineage>
        <taxon>Eukaryota</taxon>
        <taxon>Metazoa</taxon>
        <taxon>Ecdysozoa</taxon>
        <taxon>Nematoda</taxon>
        <taxon>Enoplea</taxon>
        <taxon>Dorylaimia</taxon>
        <taxon>Trichinellida</taxon>
        <taxon>Trichinellidae</taxon>
        <taxon>Trichinella</taxon>
    </lineage>
</organism>
<dbReference type="Proteomes" id="UP000054843">
    <property type="component" value="Unassembled WGS sequence"/>
</dbReference>
<dbReference type="AlphaFoldDB" id="A0A0V1M908"/>
<gene>
    <name evidence="1" type="ORF">T10_13179</name>
</gene>
<name>A0A0V1M908_9BILA</name>
<comment type="caution">
    <text evidence="1">The sequence shown here is derived from an EMBL/GenBank/DDBJ whole genome shotgun (WGS) entry which is preliminary data.</text>
</comment>